<dbReference type="InterPro" id="IPR034718">
    <property type="entry name" value="RlpA"/>
</dbReference>
<evidence type="ECO:0000313" key="7">
    <source>
        <dbReference type="Proteomes" id="UP000812961"/>
    </source>
</evidence>
<sequence>MITMKYIRNAIFLLGTIMCFTACSRKVTETGKASYYADKFEGRKTASGEVFRQRQMTAAHRTLPFGTKVTVVNVSNGRSVKVRINDRGPFAEGRVIDLSKKAARKLGMVTMGVAPVEIKYKKKKK</sequence>
<evidence type="ECO:0000313" key="6">
    <source>
        <dbReference type="EMBL" id="MBW8686104.1"/>
    </source>
</evidence>
<keyword evidence="1 3" id="KW-0456">Lyase</keyword>
<feature type="domain" description="RlpA-like protein double-psi beta-barrel" evidence="5">
    <location>
        <begin position="28"/>
        <end position="118"/>
    </location>
</feature>
<dbReference type="EC" id="4.2.2.-" evidence="3"/>
<dbReference type="InterPro" id="IPR009009">
    <property type="entry name" value="RlpA-like_DPBB"/>
</dbReference>
<evidence type="ECO:0000256" key="3">
    <source>
        <dbReference type="HAMAP-Rule" id="MF_02071"/>
    </source>
</evidence>
<evidence type="ECO:0000259" key="5">
    <source>
        <dbReference type="Pfam" id="PF03330"/>
    </source>
</evidence>
<comment type="similarity">
    <text evidence="3 4">Belongs to the RlpA family.</text>
</comment>
<dbReference type="PANTHER" id="PTHR34183:SF8">
    <property type="entry name" value="ENDOLYTIC PEPTIDOGLYCAN TRANSGLYCOSYLASE RLPA-RELATED"/>
    <property type="match status" value="1"/>
</dbReference>
<dbReference type="PANTHER" id="PTHR34183">
    <property type="entry name" value="ENDOLYTIC PEPTIDOGLYCAN TRANSGLYCOSYLASE RLPA"/>
    <property type="match status" value="1"/>
</dbReference>
<dbReference type="Proteomes" id="UP000812961">
    <property type="component" value="Unassembled WGS sequence"/>
</dbReference>
<proteinExistence type="inferred from homology"/>
<protein>
    <recommendedName>
        <fullName evidence="3">Probable endolytic peptidoglycan transglycosylase RlpA</fullName>
        <ecNumber evidence="3">4.2.2.-</ecNumber>
    </recommendedName>
</protein>
<organism evidence="6 7">
    <name type="scientific">Chitinophaga rhizophila</name>
    <dbReference type="NCBI Taxonomy" id="2866212"/>
    <lineage>
        <taxon>Bacteria</taxon>
        <taxon>Pseudomonadati</taxon>
        <taxon>Bacteroidota</taxon>
        <taxon>Chitinophagia</taxon>
        <taxon>Chitinophagales</taxon>
        <taxon>Chitinophagaceae</taxon>
        <taxon>Chitinophaga</taxon>
    </lineage>
</organism>
<keyword evidence="2 3" id="KW-0961">Cell wall biogenesis/degradation</keyword>
<reference evidence="6 7" key="1">
    <citation type="submission" date="2021-08" db="EMBL/GenBank/DDBJ databases">
        <title>The genome sequence of Chitinophaga sp. B61.</title>
        <authorList>
            <person name="Zhang X."/>
        </authorList>
    </citation>
    <scope>NUCLEOTIDE SEQUENCE [LARGE SCALE GENOMIC DNA]</scope>
    <source>
        <strain evidence="6 7">B61</strain>
    </source>
</reference>
<evidence type="ECO:0000256" key="4">
    <source>
        <dbReference type="RuleBase" id="RU003495"/>
    </source>
</evidence>
<accession>A0ABS7GEK6</accession>
<dbReference type="SUPFAM" id="SSF50685">
    <property type="entry name" value="Barwin-like endoglucanases"/>
    <property type="match status" value="1"/>
</dbReference>
<keyword evidence="7" id="KW-1185">Reference proteome</keyword>
<dbReference type="Pfam" id="PF03330">
    <property type="entry name" value="DPBB_1"/>
    <property type="match status" value="1"/>
</dbReference>
<dbReference type="CDD" id="cd22268">
    <property type="entry name" value="DPBB_RlpA-like"/>
    <property type="match status" value="1"/>
</dbReference>
<comment type="function">
    <text evidence="3">Lytic transglycosylase with a strong preference for naked glycan strands that lack stem peptides.</text>
</comment>
<comment type="caution">
    <text evidence="6">The sequence shown here is derived from an EMBL/GenBank/DDBJ whole genome shotgun (WGS) entry which is preliminary data.</text>
</comment>
<name>A0ABS7GEK6_9BACT</name>
<dbReference type="InterPro" id="IPR012997">
    <property type="entry name" value="RplA"/>
</dbReference>
<gene>
    <name evidence="3" type="primary">rlpA</name>
    <name evidence="6" type="ORF">K1Y79_17320</name>
</gene>
<evidence type="ECO:0000256" key="1">
    <source>
        <dbReference type="ARBA" id="ARBA00023239"/>
    </source>
</evidence>
<dbReference type="HAMAP" id="MF_02071">
    <property type="entry name" value="RlpA"/>
    <property type="match status" value="1"/>
</dbReference>
<dbReference type="Gene3D" id="2.40.40.10">
    <property type="entry name" value="RlpA-like domain"/>
    <property type="match status" value="1"/>
</dbReference>
<dbReference type="NCBIfam" id="TIGR00413">
    <property type="entry name" value="rlpA"/>
    <property type="match status" value="1"/>
</dbReference>
<evidence type="ECO:0000256" key="2">
    <source>
        <dbReference type="ARBA" id="ARBA00023316"/>
    </source>
</evidence>
<dbReference type="EMBL" id="JAICCF010000003">
    <property type="protein sequence ID" value="MBW8686104.1"/>
    <property type="molecule type" value="Genomic_DNA"/>
</dbReference>
<dbReference type="InterPro" id="IPR036908">
    <property type="entry name" value="RlpA-like_sf"/>
</dbReference>